<evidence type="ECO:0008006" key="4">
    <source>
        <dbReference type="Google" id="ProtNLM"/>
    </source>
</evidence>
<keyword evidence="1" id="KW-1133">Transmembrane helix</keyword>
<keyword evidence="3" id="KW-1185">Reference proteome</keyword>
<protein>
    <recommendedName>
        <fullName evidence="4">ABC-2 family transporter</fullName>
    </recommendedName>
</protein>
<feature type="transmembrane region" description="Helical" evidence="1">
    <location>
        <begin position="286"/>
        <end position="307"/>
    </location>
</feature>
<accession>A0A2T0TDW7</accession>
<proteinExistence type="predicted"/>
<feature type="transmembrane region" description="Helical" evidence="1">
    <location>
        <begin position="184"/>
        <end position="203"/>
    </location>
</feature>
<evidence type="ECO:0000313" key="3">
    <source>
        <dbReference type="Proteomes" id="UP000239494"/>
    </source>
</evidence>
<sequence>MTTVTKTRVGGGDLLWVAWRTHRTSILVTSGLVALAAVGMAVVSRYFVAWASSLNYPTYRVLEQFSSIGLLFALAAGMFWGAPLVAREYELRTHLLAWGQDVSASRWLAGQVALLGAVTACLAALAGVVSGVMLERVPKMGVDTIRVFERNVFEAAPQVQVGCALFAFALGVAVGALTRRTLPAMAITGIGFLGVGEVLARWGREHYLPPVRSFEAWSPVHHPLVPFTALPVDSGYADANGVPMGDQDWGCGGRNGIEPVECLRAHGAAGRYADYQPAERVELFRWIESGIFLVLAAGLLLLAWYWLRRARRV</sequence>
<evidence type="ECO:0000313" key="2">
    <source>
        <dbReference type="EMBL" id="PRY43818.1"/>
    </source>
</evidence>
<gene>
    <name evidence="2" type="ORF">CLV43_103567</name>
</gene>
<keyword evidence="1" id="KW-0812">Transmembrane</keyword>
<name>A0A2T0TDW7_9PSEU</name>
<dbReference type="RefSeq" id="WP_106187340.1">
    <property type="nucleotide sequence ID" value="NZ_PVTF01000003.1"/>
</dbReference>
<dbReference type="EMBL" id="PVTF01000003">
    <property type="protein sequence ID" value="PRY43818.1"/>
    <property type="molecule type" value="Genomic_DNA"/>
</dbReference>
<feature type="transmembrane region" description="Helical" evidence="1">
    <location>
        <begin position="159"/>
        <end position="177"/>
    </location>
</feature>
<reference evidence="2 3" key="1">
    <citation type="submission" date="2018-03" db="EMBL/GenBank/DDBJ databases">
        <title>Genomic Encyclopedia of Archaeal and Bacterial Type Strains, Phase II (KMG-II): from individual species to whole genera.</title>
        <authorList>
            <person name="Goeker M."/>
        </authorList>
    </citation>
    <scope>NUCLEOTIDE SEQUENCE [LARGE SCALE GENOMIC DNA]</scope>
    <source>
        <strain evidence="2 3">DSM 44720</strain>
    </source>
</reference>
<dbReference type="OrthoDB" id="3579673at2"/>
<evidence type="ECO:0000256" key="1">
    <source>
        <dbReference type="SAM" id="Phobius"/>
    </source>
</evidence>
<feature type="transmembrane region" description="Helical" evidence="1">
    <location>
        <begin position="26"/>
        <end position="48"/>
    </location>
</feature>
<feature type="transmembrane region" description="Helical" evidence="1">
    <location>
        <begin position="107"/>
        <end position="134"/>
    </location>
</feature>
<comment type="caution">
    <text evidence="2">The sequence shown here is derived from an EMBL/GenBank/DDBJ whole genome shotgun (WGS) entry which is preliminary data.</text>
</comment>
<dbReference type="Proteomes" id="UP000239494">
    <property type="component" value="Unassembled WGS sequence"/>
</dbReference>
<dbReference type="AlphaFoldDB" id="A0A2T0TDW7"/>
<keyword evidence="1" id="KW-0472">Membrane</keyword>
<organism evidence="2 3">
    <name type="scientific">Umezawaea tangerina</name>
    <dbReference type="NCBI Taxonomy" id="84725"/>
    <lineage>
        <taxon>Bacteria</taxon>
        <taxon>Bacillati</taxon>
        <taxon>Actinomycetota</taxon>
        <taxon>Actinomycetes</taxon>
        <taxon>Pseudonocardiales</taxon>
        <taxon>Pseudonocardiaceae</taxon>
        <taxon>Umezawaea</taxon>
    </lineage>
</organism>
<feature type="transmembrane region" description="Helical" evidence="1">
    <location>
        <begin position="68"/>
        <end position="86"/>
    </location>
</feature>